<dbReference type="EMBL" id="JBFOLK010000014">
    <property type="protein sequence ID" value="KAL2461583.1"/>
    <property type="molecule type" value="Genomic_DNA"/>
</dbReference>
<comment type="caution">
    <text evidence="2">The sequence shown here is derived from an EMBL/GenBank/DDBJ whole genome shotgun (WGS) entry which is preliminary data.</text>
</comment>
<proteinExistence type="predicted"/>
<accession>A0ABD1PCG4</accession>
<evidence type="ECO:0000256" key="1">
    <source>
        <dbReference type="SAM" id="Coils"/>
    </source>
</evidence>
<feature type="coiled-coil region" evidence="1">
    <location>
        <begin position="70"/>
        <end position="150"/>
    </location>
</feature>
<evidence type="ECO:0000313" key="2">
    <source>
        <dbReference type="EMBL" id="KAL2461583.1"/>
    </source>
</evidence>
<name>A0ABD1PCG4_9LAMI</name>
<evidence type="ECO:0000313" key="3">
    <source>
        <dbReference type="Proteomes" id="UP001604336"/>
    </source>
</evidence>
<dbReference type="Proteomes" id="UP001604336">
    <property type="component" value="Unassembled WGS sequence"/>
</dbReference>
<gene>
    <name evidence="2" type="ORF">Adt_45003</name>
</gene>
<organism evidence="2 3">
    <name type="scientific">Abeliophyllum distichum</name>
    <dbReference type="NCBI Taxonomy" id="126358"/>
    <lineage>
        <taxon>Eukaryota</taxon>
        <taxon>Viridiplantae</taxon>
        <taxon>Streptophyta</taxon>
        <taxon>Embryophyta</taxon>
        <taxon>Tracheophyta</taxon>
        <taxon>Spermatophyta</taxon>
        <taxon>Magnoliopsida</taxon>
        <taxon>eudicotyledons</taxon>
        <taxon>Gunneridae</taxon>
        <taxon>Pentapetalae</taxon>
        <taxon>asterids</taxon>
        <taxon>lamiids</taxon>
        <taxon>Lamiales</taxon>
        <taxon>Oleaceae</taxon>
        <taxon>Forsythieae</taxon>
        <taxon>Abeliophyllum</taxon>
    </lineage>
</organism>
<keyword evidence="3" id="KW-1185">Reference proteome</keyword>
<dbReference type="AlphaFoldDB" id="A0ABD1PCG4"/>
<protein>
    <submittedName>
        <fullName evidence="2">Uncharacterized protein</fullName>
    </submittedName>
</protein>
<reference evidence="3" key="1">
    <citation type="submission" date="2024-07" db="EMBL/GenBank/DDBJ databases">
        <title>Two chromosome-level genome assemblies of Korean endemic species Abeliophyllum distichum and Forsythia ovata (Oleaceae).</title>
        <authorList>
            <person name="Jang H."/>
        </authorList>
    </citation>
    <scope>NUCLEOTIDE SEQUENCE [LARGE SCALE GENOMIC DNA]</scope>
</reference>
<keyword evidence="1" id="KW-0175">Coiled coil</keyword>
<sequence length="248" mass="27949">MSIARGLILNKEVYRAVTGFEGKFSKDEAKSKKLSEGSEGDECRKSPVEFREWVFQFKLDALVAGEADLKAKYEIKLKAAAENLKKAQDQKMTTEAAQKLVKDRTFAVETAVSLANSSFKAMVAEKDKQLAEAREEMEKVKAKRAKAEVKAVMSFKEEFSNMPEFLRLANLFMTAGGEQLVKRIGECHLEWDILFLRHAPADLLAQRILQPLKFFPSTDTQAECEAHTTRPIIEECPQCAIPREEVGQ</sequence>